<dbReference type="Proteomes" id="UP000198280">
    <property type="component" value="Unassembled WGS sequence"/>
</dbReference>
<dbReference type="Pfam" id="PF00528">
    <property type="entry name" value="BPD_transp_1"/>
    <property type="match status" value="1"/>
</dbReference>
<evidence type="ECO:0000256" key="5">
    <source>
        <dbReference type="ARBA" id="ARBA00022989"/>
    </source>
</evidence>
<evidence type="ECO:0000313" key="10">
    <source>
        <dbReference type="Proteomes" id="UP000198280"/>
    </source>
</evidence>
<protein>
    <submittedName>
        <fullName evidence="9">Peptide/nickel transport system permease protein</fullName>
    </submittedName>
</protein>
<comment type="subcellular location">
    <subcellularLocation>
        <location evidence="1 7">Cell membrane</location>
        <topology evidence="1 7">Multi-pass membrane protein</topology>
    </subcellularLocation>
</comment>
<reference evidence="9 10" key="1">
    <citation type="submission" date="2017-06" db="EMBL/GenBank/DDBJ databases">
        <authorList>
            <person name="Kim H.J."/>
            <person name="Triplett B.A."/>
        </authorList>
    </citation>
    <scope>NUCLEOTIDE SEQUENCE [LARGE SCALE GENOMIC DNA]</scope>
    <source>
        <strain evidence="9 10">CGMCC 4.1858</strain>
    </source>
</reference>
<dbReference type="OrthoDB" id="9778910at2"/>
<accession>A0A239KWQ1</accession>
<evidence type="ECO:0000313" key="9">
    <source>
        <dbReference type="EMBL" id="SNT22661.1"/>
    </source>
</evidence>
<keyword evidence="10" id="KW-1185">Reference proteome</keyword>
<dbReference type="PANTHER" id="PTHR43163">
    <property type="entry name" value="DIPEPTIDE TRANSPORT SYSTEM PERMEASE PROTEIN DPPB-RELATED"/>
    <property type="match status" value="1"/>
</dbReference>
<feature type="transmembrane region" description="Helical" evidence="7">
    <location>
        <begin position="137"/>
        <end position="157"/>
    </location>
</feature>
<feature type="transmembrane region" description="Helical" evidence="7">
    <location>
        <begin position="241"/>
        <end position="265"/>
    </location>
</feature>
<evidence type="ECO:0000256" key="4">
    <source>
        <dbReference type="ARBA" id="ARBA00022692"/>
    </source>
</evidence>
<evidence type="ECO:0000259" key="8">
    <source>
        <dbReference type="PROSITE" id="PS50928"/>
    </source>
</evidence>
<dbReference type="RefSeq" id="WP_089226658.1">
    <property type="nucleotide sequence ID" value="NZ_FZOF01000017.1"/>
</dbReference>
<gene>
    <name evidence="9" type="ORF">SAMN05216252_117102</name>
</gene>
<dbReference type="InterPro" id="IPR000515">
    <property type="entry name" value="MetI-like"/>
</dbReference>
<keyword evidence="2 7" id="KW-0813">Transport</keyword>
<keyword evidence="6 7" id="KW-0472">Membrane</keyword>
<feature type="domain" description="ABC transmembrane type-1" evidence="8">
    <location>
        <begin position="98"/>
        <end position="309"/>
    </location>
</feature>
<evidence type="ECO:0000256" key="2">
    <source>
        <dbReference type="ARBA" id="ARBA00022448"/>
    </source>
</evidence>
<feature type="transmembrane region" description="Helical" evidence="7">
    <location>
        <begin position="290"/>
        <end position="316"/>
    </location>
</feature>
<dbReference type="Gene3D" id="1.10.3720.10">
    <property type="entry name" value="MetI-like"/>
    <property type="match status" value="1"/>
</dbReference>
<dbReference type="PROSITE" id="PS50928">
    <property type="entry name" value="ABC_TM1"/>
    <property type="match status" value="1"/>
</dbReference>
<evidence type="ECO:0000256" key="6">
    <source>
        <dbReference type="ARBA" id="ARBA00023136"/>
    </source>
</evidence>
<dbReference type="AlphaFoldDB" id="A0A239KWQ1"/>
<dbReference type="GO" id="GO:0005886">
    <property type="term" value="C:plasma membrane"/>
    <property type="evidence" value="ECO:0007669"/>
    <property type="project" value="UniProtKB-SubCell"/>
</dbReference>
<keyword evidence="3" id="KW-1003">Cell membrane</keyword>
<evidence type="ECO:0000256" key="3">
    <source>
        <dbReference type="ARBA" id="ARBA00022475"/>
    </source>
</evidence>
<dbReference type="PANTHER" id="PTHR43163:SF7">
    <property type="entry name" value="DIPEPTIDE-TRANSPORT INTEGRAL MEMBRANE PROTEIN ABC TRANSPORTER DPPB-RELATED"/>
    <property type="match status" value="1"/>
</dbReference>
<dbReference type="GO" id="GO:0055085">
    <property type="term" value="P:transmembrane transport"/>
    <property type="evidence" value="ECO:0007669"/>
    <property type="project" value="InterPro"/>
</dbReference>
<feature type="transmembrane region" description="Helical" evidence="7">
    <location>
        <begin position="104"/>
        <end position="125"/>
    </location>
</feature>
<keyword evidence="4 7" id="KW-0812">Transmembrane</keyword>
<keyword evidence="5 7" id="KW-1133">Transmembrane helix</keyword>
<dbReference type="SUPFAM" id="SSF161098">
    <property type="entry name" value="MetI-like"/>
    <property type="match status" value="1"/>
</dbReference>
<comment type="similarity">
    <text evidence="7">Belongs to the binding-protein-dependent transport system permease family.</text>
</comment>
<dbReference type="InterPro" id="IPR035906">
    <property type="entry name" value="MetI-like_sf"/>
</dbReference>
<organism evidence="9 10">
    <name type="scientific">Actinacidiphila glaucinigra</name>
    <dbReference type="NCBI Taxonomy" id="235986"/>
    <lineage>
        <taxon>Bacteria</taxon>
        <taxon>Bacillati</taxon>
        <taxon>Actinomycetota</taxon>
        <taxon>Actinomycetes</taxon>
        <taxon>Kitasatosporales</taxon>
        <taxon>Streptomycetaceae</taxon>
        <taxon>Actinacidiphila</taxon>
    </lineage>
</organism>
<evidence type="ECO:0000256" key="1">
    <source>
        <dbReference type="ARBA" id="ARBA00004651"/>
    </source>
</evidence>
<name>A0A239KWQ1_9ACTN</name>
<proteinExistence type="inferred from homology"/>
<dbReference type="EMBL" id="FZOF01000017">
    <property type="protein sequence ID" value="SNT22661.1"/>
    <property type="molecule type" value="Genomic_DNA"/>
</dbReference>
<feature type="transmembrane region" description="Helical" evidence="7">
    <location>
        <begin position="12"/>
        <end position="31"/>
    </location>
</feature>
<evidence type="ECO:0000256" key="7">
    <source>
        <dbReference type="RuleBase" id="RU363032"/>
    </source>
</evidence>
<sequence length="322" mass="35471">MGRYLLRRLGNYAILVFIAASATYFLASFTLHPDINYLSKNPRPPLHSIYTILHGYNLDPHTPVCLRYWRWLTGIVLHGDFGRTYDGASVNTELGRRVLVSTELLFVATVLGAVGGVAVGAWNALRQYRPSDRVSTILSYVLLATPVVVIAVGLRTLDTAGDGPLVQYIGMYDPKVHGTLPVVLNNLEHLVLPTLTLLLAQIPFFSRYQRSTMLDVLGSDFLRTARAKGLRRRQAVLRHGLRTAVIPVMPLVVYNVVLLFTGATFTEEIYGWHGMGEWLVDSITSNDVNAVAAVAIFTAGIVLIAGLLSDLVYAALDPRVRT</sequence>